<evidence type="ECO:0000256" key="3">
    <source>
        <dbReference type="ARBA" id="ARBA00022723"/>
    </source>
</evidence>
<keyword evidence="1" id="KW-0813">Transport</keyword>
<evidence type="ECO:0000256" key="7">
    <source>
        <dbReference type="SAM" id="MobiDB-lite"/>
    </source>
</evidence>
<evidence type="ECO:0000256" key="2">
    <source>
        <dbReference type="ARBA" id="ARBA00022617"/>
    </source>
</evidence>
<keyword evidence="4" id="KW-0249">Electron transport</keyword>
<keyword evidence="5 6" id="KW-0408">Iron</keyword>
<feature type="region of interest" description="Disordered" evidence="7">
    <location>
        <begin position="1"/>
        <end position="26"/>
    </location>
</feature>
<organism evidence="10 11">
    <name type="scientific">Belnapia mucosa</name>
    <dbReference type="NCBI Taxonomy" id="2804532"/>
    <lineage>
        <taxon>Bacteria</taxon>
        <taxon>Pseudomonadati</taxon>
        <taxon>Pseudomonadota</taxon>
        <taxon>Alphaproteobacteria</taxon>
        <taxon>Acetobacterales</taxon>
        <taxon>Roseomonadaceae</taxon>
        <taxon>Belnapia</taxon>
    </lineage>
</organism>
<protein>
    <submittedName>
        <fullName evidence="10">C-type cytochrome</fullName>
    </submittedName>
</protein>
<accession>A0ABS1V0P1</accession>
<dbReference type="Pfam" id="PF13442">
    <property type="entry name" value="Cytochrome_CBB3"/>
    <property type="match status" value="1"/>
</dbReference>
<evidence type="ECO:0000256" key="8">
    <source>
        <dbReference type="SAM" id="Phobius"/>
    </source>
</evidence>
<evidence type="ECO:0000313" key="11">
    <source>
        <dbReference type="Proteomes" id="UP000606490"/>
    </source>
</evidence>
<dbReference type="PROSITE" id="PS51007">
    <property type="entry name" value="CYTC"/>
    <property type="match status" value="3"/>
</dbReference>
<dbReference type="InterPro" id="IPR009056">
    <property type="entry name" value="Cyt_c-like_dom"/>
</dbReference>
<proteinExistence type="predicted"/>
<dbReference type="PANTHER" id="PTHR33751">
    <property type="entry name" value="CBB3-TYPE CYTOCHROME C OXIDASE SUBUNIT FIXP"/>
    <property type="match status" value="1"/>
</dbReference>
<reference evidence="10 11" key="1">
    <citation type="submission" date="2021-01" db="EMBL/GenBank/DDBJ databases">
        <title>Belnapia mucosa sp. nov. and Belnapia arida sp. nov., isolated from the Tabernas Desert (Almeria, Spain).</title>
        <authorList>
            <person name="Molina-Menor E."/>
            <person name="Vidal-Verdu A."/>
            <person name="Calonge A."/>
            <person name="Satari L."/>
            <person name="Pereto Magraner J."/>
            <person name="Porcar Miralles M."/>
        </authorList>
    </citation>
    <scope>NUCLEOTIDE SEQUENCE [LARGE SCALE GENOMIC DNA]</scope>
    <source>
        <strain evidence="10 11">T6</strain>
    </source>
</reference>
<dbReference type="Gene3D" id="1.10.760.10">
    <property type="entry name" value="Cytochrome c-like domain"/>
    <property type="match status" value="3"/>
</dbReference>
<keyword evidence="8" id="KW-0812">Transmembrane</keyword>
<gene>
    <name evidence="10" type="ORF">JMJ55_08075</name>
</gene>
<dbReference type="SUPFAM" id="SSF46626">
    <property type="entry name" value="Cytochrome c"/>
    <property type="match status" value="3"/>
</dbReference>
<keyword evidence="2 6" id="KW-0349">Heme</keyword>
<evidence type="ECO:0000259" key="9">
    <source>
        <dbReference type="PROSITE" id="PS51007"/>
    </source>
</evidence>
<dbReference type="EMBL" id="JAEUXJ010000002">
    <property type="protein sequence ID" value="MBL6455275.1"/>
    <property type="molecule type" value="Genomic_DNA"/>
</dbReference>
<evidence type="ECO:0000256" key="6">
    <source>
        <dbReference type="PROSITE-ProRule" id="PRU00433"/>
    </source>
</evidence>
<feature type="domain" description="Cytochrome c" evidence="9">
    <location>
        <begin position="225"/>
        <end position="314"/>
    </location>
</feature>
<dbReference type="InterPro" id="IPR036909">
    <property type="entry name" value="Cyt_c-like_dom_sf"/>
</dbReference>
<evidence type="ECO:0000256" key="5">
    <source>
        <dbReference type="ARBA" id="ARBA00023004"/>
    </source>
</evidence>
<evidence type="ECO:0000313" key="10">
    <source>
        <dbReference type="EMBL" id="MBL6455275.1"/>
    </source>
</evidence>
<keyword evidence="8" id="KW-1133">Transmembrane helix</keyword>
<feature type="domain" description="Cytochrome c" evidence="9">
    <location>
        <begin position="327"/>
        <end position="434"/>
    </location>
</feature>
<keyword evidence="8" id="KW-0472">Membrane</keyword>
<dbReference type="PANTHER" id="PTHR33751:SF9">
    <property type="entry name" value="CYTOCHROME C4"/>
    <property type="match status" value="1"/>
</dbReference>
<dbReference type="RefSeq" id="WP_202824982.1">
    <property type="nucleotide sequence ID" value="NZ_JAEUXJ010000002.1"/>
</dbReference>
<dbReference type="Pfam" id="PF00034">
    <property type="entry name" value="Cytochrom_C"/>
    <property type="match status" value="1"/>
</dbReference>
<dbReference type="Proteomes" id="UP000606490">
    <property type="component" value="Unassembled WGS sequence"/>
</dbReference>
<feature type="domain" description="Cytochrome c" evidence="9">
    <location>
        <begin position="119"/>
        <end position="205"/>
    </location>
</feature>
<dbReference type="InterPro" id="IPR050597">
    <property type="entry name" value="Cytochrome_c_Oxidase_Subunit"/>
</dbReference>
<name>A0ABS1V0P1_9PROT</name>
<comment type="caution">
    <text evidence="10">The sequence shown here is derived from an EMBL/GenBank/DDBJ whole genome shotgun (WGS) entry which is preliminary data.</text>
</comment>
<keyword evidence="11" id="KW-1185">Reference proteome</keyword>
<sequence length="445" mass="47511">MATETETRRAPGGGAGKDGVRPADRPEQERWRLHRMLAELRDDAGDLAEHLLLHWRLILGLVVAAGFGALAFAWSGLYSVAATAGHYPLFRYFLAYGLRQSVETHTISISVPSNLEDPALLRRGAGHYQGGCSPCHGAPGQARNPITRRMLPEPPYLAPRIADWGPAQLFWIVKHGIKYAGMPAWVAPAREDEVWAVVAFLQRLPELDVPGYRQLAHGETAEATTGAGEGLDLLLLNGPVGNGIAACARCHGAAGAGDPTGAFPRLQGQTEDYLFAALQAYALGTRPSGIMQPVAAELNEAEMRLLARHYAGQGGPALAAPEPASGASLALGRRIALEGLPERGIAACAGCHSPKPEGVHPYYPRLSGQVPGYIAGQLELWMRGVRGGKHEAPTARIMAHAIGIDPDRPPAREDLWPLRRQEIEAVAAWYAADPPTGPAPALAER</sequence>
<evidence type="ECO:0000256" key="4">
    <source>
        <dbReference type="ARBA" id="ARBA00022982"/>
    </source>
</evidence>
<keyword evidence="3 6" id="KW-0479">Metal-binding</keyword>
<evidence type="ECO:0000256" key="1">
    <source>
        <dbReference type="ARBA" id="ARBA00022448"/>
    </source>
</evidence>
<feature type="transmembrane region" description="Helical" evidence="8">
    <location>
        <begin position="57"/>
        <end position="81"/>
    </location>
</feature>